<sequence length="212" mass="22741">MKLSFGSLVITAGIFGILSFAFLAAAIGSDYWYIKVNRTNETDTEILDSHSGLWIIYKGVCIPMRMDDFVASGRLGLFLIRHLSCSKTVVFVVLLPLSLVRLLFGGICGLICGLISSLPRSPALLTGTVSYLFFCVLTLSGVSLYISYSQQALAEAESLVGAERLAQVVSTSFELGLAWLSFCLEVLTGLLLAAHPATLQSGSPGHGWPSIK</sequence>
<evidence type="ECO:0000256" key="1">
    <source>
        <dbReference type="ARBA" id="ARBA00004141"/>
    </source>
</evidence>
<evidence type="ECO:0000256" key="3">
    <source>
        <dbReference type="ARBA" id="ARBA00022989"/>
    </source>
</evidence>
<protein>
    <submittedName>
        <fullName evidence="6">Transmembrane protein 235</fullName>
    </submittedName>
</protein>
<dbReference type="PANTHER" id="PTHR20516:SF1">
    <property type="entry name" value="TRANSMEMBRANE PROTEIN 235"/>
    <property type="match status" value="1"/>
</dbReference>
<dbReference type="AlphaFoldDB" id="A0A673W7S1"/>
<feature type="transmembrane region" description="Helical" evidence="5">
    <location>
        <begin position="6"/>
        <end position="28"/>
    </location>
</feature>
<gene>
    <name evidence="6" type="primary">TMEM235</name>
</gene>
<dbReference type="Pfam" id="PF13903">
    <property type="entry name" value="Claudin_2"/>
    <property type="match status" value="1"/>
</dbReference>
<name>A0A673W7S1_SALTR</name>
<keyword evidence="4 5" id="KW-0472">Membrane</keyword>
<dbReference type="Gene3D" id="1.20.140.150">
    <property type="match status" value="1"/>
</dbReference>
<accession>A0A673W7S1</accession>
<dbReference type="Ensembl" id="ENSSTUT00000004506.1">
    <property type="protein sequence ID" value="ENSSTUP00000004251.1"/>
    <property type="gene ID" value="ENSSTUG00000002106.1"/>
</dbReference>
<dbReference type="Proteomes" id="UP000472277">
    <property type="component" value="Chromosome 18"/>
</dbReference>
<proteinExistence type="predicted"/>
<evidence type="ECO:0000256" key="4">
    <source>
        <dbReference type="ARBA" id="ARBA00023136"/>
    </source>
</evidence>
<dbReference type="InParanoid" id="A0A673W7S1"/>
<comment type="subcellular location">
    <subcellularLocation>
        <location evidence="1">Membrane</location>
        <topology evidence="1">Multi-pass membrane protein</topology>
    </subcellularLocation>
</comment>
<reference evidence="6" key="2">
    <citation type="submission" date="2025-09" db="UniProtKB">
        <authorList>
            <consortium name="Ensembl"/>
        </authorList>
    </citation>
    <scope>IDENTIFICATION</scope>
</reference>
<dbReference type="InterPro" id="IPR004031">
    <property type="entry name" value="PMP22/EMP/MP20/Claudin"/>
</dbReference>
<feature type="transmembrane region" description="Helical" evidence="5">
    <location>
        <begin position="128"/>
        <end position="148"/>
    </location>
</feature>
<reference evidence="6" key="1">
    <citation type="submission" date="2025-08" db="UniProtKB">
        <authorList>
            <consortium name="Ensembl"/>
        </authorList>
    </citation>
    <scope>IDENTIFICATION</scope>
</reference>
<feature type="transmembrane region" description="Helical" evidence="5">
    <location>
        <begin position="89"/>
        <end position="116"/>
    </location>
</feature>
<dbReference type="GO" id="GO:0016324">
    <property type="term" value="C:apical plasma membrane"/>
    <property type="evidence" value="ECO:0007669"/>
    <property type="project" value="TreeGrafter"/>
</dbReference>
<evidence type="ECO:0000256" key="2">
    <source>
        <dbReference type="ARBA" id="ARBA00022692"/>
    </source>
</evidence>
<dbReference type="GeneTree" id="ENSGT00390000011615"/>
<evidence type="ECO:0000313" key="7">
    <source>
        <dbReference type="Proteomes" id="UP000472277"/>
    </source>
</evidence>
<dbReference type="PANTHER" id="PTHR20516">
    <property type="entry name" value="TRANSMEMBRANE PROTEIN 114/235 FAMILY MEMBER"/>
    <property type="match status" value="1"/>
</dbReference>
<organism evidence="6 7">
    <name type="scientific">Salmo trutta</name>
    <name type="common">Brown trout</name>
    <dbReference type="NCBI Taxonomy" id="8032"/>
    <lineage>
        <taxon>Eukaryota</taxon>
        <taxon>Metazoa</taxon>
        <taxon>Chordata</taxon>
        <taxon>Craniata</taxon>
        <taxon>Vertebrata</taxon>
        <taxon>Euteleostomi</taxon>
        <taxon>Actinopterygii</taxon>
        <taxon>Neopterygii</taxon>
        <taxon>Teleostei</taxon>
        <taxon>Protacanthopterygii</taxon>
        <taxon>Salmoniformes</taxon>
        <taxon>Salmonidae</taxon>
        <taxon>Salmoninae</taxon>
        <taxon>Salmo</taxon>
    </lineage>
</organism>
<keyword evidence="7" id="KW-1185">Reference proteome</keyword>
<evidence type="ECO:0000256" key="5">
    <source>
        <dbReference type="SAM" id="Phobius"/>
    </source>
</evidence>
<dbReference type="FunCoup" id="A0A673W7S1">
    <property type="interactions" value="1"/>
</dbReference>
<keyword evidence="2 5" id="KW-0812">Transmembrane</keyword>
<evidence type="ECO:0000313" key="6">
    <source>
        <dbReference type="Ensembl" id="ENSSTUP00000004251.1"/>
    </source>
</evidence>
<keyword evidence="3 5" id="KW-1133">Transmembrane helix</keyword>
<dbReference type="InterPro" id="IPR039951">
    <property type="entry name" value="TMEM114/TMEM235"/>
</dbReference>